<evidence type="ECO:0000256" key="1">
    <source>
        <dbReference type="ARBA" id="ARBA00022741"/>
    </source>
</evidence>
<dbReference type="InterPro" id="IPR003833">
    <property type="entry name" value="CT_C_D"/>
</dbReference>
<dbReference type="PANTHER" id="PTHR34698">
    <property type="entry name" value="5-OXOPROLINASE SUBUNIT B"/>
    <property type="match status" value="1"/>
</dbReference>
<organism evidence="5 6">
    <name type="scientific">Candidatus Enterocloster excrementipullorum</name>
    <dbReference type="NCBI Taxonomy" id="2838559"/>
    <lineage>
        <taxon>Bacteria</taxon>
        <taxon>Bacillati</taxon>
        <taxon>Bacillota</taxon>
        <taxon>Clostridia</taxon>
        <taxon>Lachnospirales</taxon>
        <taxon>Lachnospiraceae</taxon>
        <taxon>Enterocloster</taxon>
    </lineage>
</organism>
<dbReference type="Proteomes" id="UP000823910">
    <property type="component" value="Unassembled WGS sequence"/>
</dbReference>
<dbReference type="PANTHER" id="PTHR34698:SF2">
    <property type="entry name" value="5-OXOPROLINASE SUBUNIT B"/>
    <property type="match status" value="1"/>
</dbReference>
<evidence type="ECO:0000256" key="3">
    <source>
        <dbReference type="ARBA" id="ARBA00022840"/>
    </source>
</evidence>
<dbReference type="InterPro" id="IPR010016">
    <property type="entry name" value="PxpB"/>
</dbReference>
<evidence type="ECO:0000259" key="4">
    <source>
        <dbReference type="SMART" id="SM00796"/>
    </source>
</evidence>
<dbReference type="GO" id="GO:0005524">
    <property type="term" value="F:ATP binding"/>
    <property type="evidence" value="ECO:0007669"/>
    <property type="project" value="UniProtKB-KW"/>
</dbReference>
<protein>
    <submittedName>
        <fullName evidence="5">5-oxoprolinase subunit PxpB</fullName>
        <ecNumber evidence="5">3.5.2.9</ecNumber>
    </submittedName>
</protein>
<dbReference type="GO" id="GO:0017168">
    <property type="term" value="F:5-oxoprolinase (ATP-hydrolyzing) activity"/>
    <property type="evidence" value="ECO:0007669"/>
    <property type="project" value="UniProtKB-EC"/>
</dbReference>
<reference evidence="5" key="2">
    <citation type="submission" date="2021-04" db="EMBL/GenBank/DDBJ databases">
        <authorList>
            <person name="Gilroy R."/>
        </authorList>
    </citation>
    <scope>NUCLEOTIDE SEQUENCE</scope>
    <source>
        <strain evidence="5">CHK180-15479</strain>
    </source>
</reference>
<dbReference type="SUPFAM" id="SSF160467">
    <property type="entry name" value="PH0987 N-terminal domain-like"/>
    <property type="match status" value="1"/>
</dbReference>
<keyword evidence="1" id="KW-0547">Nucleotide-binding</keyword>
<dbReference type="EC" id="3.5.2.9" evidence="5"/>
<keyword evidence="3" id="KW-0067">ATP-binding</keyword>
<keyword evidence="2 5" id="KW-0378">Hydrolase</keyword>
<accession>A0A9D2MYT3</accession>
<name>A0A9D2MYT3_9FIRM</name>
<evidence type="ECO:0000313" key="5">
    <source>
        <dbReference type="EMBL" id="HJC05650.1"/>
    </source>
</evidence>
<dbReference type="NCBIfam" id="TIGR00370">
    <property type="entry name" value="5-oxoprolinase subunit PxpB"/>
    <property type="match status" value="1"/>
</dbReference>
<feature type="domain" description="Carboxyltransferase" evidence="4">
    <location>
        <begin position="1"/>
        <end position="203"/>
    </location>
</feature>
<dbReference type="EMBL" id="DWWT01000026">
    <property type="protein sequence ID" value="HJC05650.1"/>
    <property type="molecule type" value="Genomic_DNA"/>
</dbReference>
<dbReference type="AlphaFoldDB" id="A0A9D2MYT3"/>
<dbReference type="SUPFAM" id="SSF50891">
    <property type="entry name" value="Cyclophilin-like"/>
    <property type="match status" value="1"/>
</dbReference>
<proteinExistence type="predicted"/>
<sequence length="235" mass="24616">MDITMGFGETIPGFVSLLVRYDALHMDYEEAYGALERLAGESFGGEVFRADADVPRGAAASCAAGAFAVGAGDEKGAASSGTAPAAGRLVEIPVCYGGDFGEDLGFVAAHGGLTEEEVIRIHSGRDYRIYMLGFLPGFPYLGGLDSRLFTPRLSAPRVKIPAGSVGIGGEQTGIYPLESPGGWQLIGRTPLTLFSPGTGGALPYGPGDRIRFVPISPQEYARIRDMQEGGKNHAV</sequence>
<dbReference type="SMART" id="SM00796">
    <property type="entry name" value="AHS1"/>
    <property type="match status" value="1"/>
</dbReference>
<dbReference type="Gene3D" id="2.40.100.10">
    <property type="entry name" value="Cyclophilin-like"/>
    <property type="match status" value="1"/>
</dbReference>
<evidence type="ECO:0000313" key="6">
    <source>
        <dbReference type="Proteomes" id="UP000823910"/>
    </source>
</evidence>
<evidence type="ECO:0000256" key="2">
    <source>
        <dbReference type="ARBA" id="ARBA00022801"/>
    </source>
</evidence>
<dbReference type="Gene3D" id="3.30.1360.40">
    <property type="match status" value="1"/>
</dbReference>
<dbReference type="InterPro" id="IPR029000">
    <property type="entry name" value="Cyclophilin-like_dom_sf"/>
</dbReference>
<dbReference type="Pfam" id="PF02682">
    <property type="entry name" value="CT_C_D"/>
    <property type="match status" value="1"/>
</dbReference>
<reference evidence="5" key="1">
    <citation type="journal article" date="2021" name="PeerJ">
        <title>Extensive microbial diversity within the chicken gut microbiome revealed by metagenomics and culture.</title>
        <authorList>
            <person name="Gilroy R."/>
            <person name="Ravi A."/>
            <person name="Getino M."/>
            <person name="Pursley I."/>
            <person name="Horton D.L."/>
            <person name="Alikhan N.F."/>
            <person name="Baker D."/>
            <person name="Gharbi K."/>
            <person name="Hall N."/>
            <person name="Watson M."/>
            <person name="Adriaenssens E.M."/>
            <person name="Foster-Nyarko E."/>
            <person name="Jarju S."/>
            <person name="Secka A."/>
            <person name="Antonio M."/>
            <person name="Oren A."/>
            <person name="Chaudhuri R.R."/>
            <person name="La Ragione R."/>
            <person name="Hildebrand F."/>
            <person name="Pallen M.J."/>
        </authorList>
    </citation>
    <scope>NUCLEOTIDE SEQUENCE</scope>
    <source>
        <strain evidence="5">CHK180-15479</strain>
    </source>
</reference>
<gene>
    <name evidence="5" type="primary">pxpB</name>
    <name evidence="5" type="ORF">H9704_05785</name>
</gene>
<comment type="caution">
    <text evidence="5">The sequence shown here is derived from an EMBL/GenBank/DDBJ whole genome shotgun (WGS) entry which is preliminary data.</text>
</comment>